<name>A0AAE4JV16_9CYAN</name>
<evidence type="ECO:0000313" key="1">
    <source>
        <dbReference type="EMBL" id="MDS3859905.1"/>
    </source>
</evidence>
<proteinExistence type="predicted"/>
<evidence type="ECO:0000313" key="2">
    <source>
        <dbReference type="Proteomes" id="UP001268256"/>
    </source>
</evidence>
<protein>
    <submittedName>
        <fullName evidence="1">Uncharacterized protein</fullName>
    </submittedName>
</protein>
<accession>A0AAE4JV16</accession>
<comment type="caution">
    <text evidence="1">The sequence shown here is derived from an EMBL/GenBank/DDBJ whole genome shotgun (WGS) entry which is preliminary data.</text>
</comment>
<dbReference type="Proteomes" id="UP001268256">
    <property type="component" value="Unassembled WGS sequence"/>
</dbReference>
<organism evidence="1 2">
    <name type="scientific">Pseudocalidococcus azoricus BACA0444</name>
    <dbReference type="NCBI Taxonomy" id="2918990"/>
    <lineage>
        <taxon>Bacteria</taxon>
        <taxon>Bacillati</taxon>
        <taxon>Cyanobacteriota</taxon>
        <taxon>Cyanophyceae</taxon>
        <taxon>Acaryochloridales</taxon>
        <taxon>Thermosynechococcaceae</taxon>
        <taxon>Pseudocalidococcus</taxon>
        <taxon>Pseudocalidococcus azoricus</taxon>
    </lineage>
</organism>
<dbReference type="EMBL" id="JAVMIP010000002">
    <property type="protein sequence ID" value="MDS3859905.1"/>
    <property type="molecule type" value="Genomic_DNA"/>
</dbReference>
<dbReference type="RefSeq" id="WP_322877200.1">
    <property type="nucleotide sequence ID" value="NZ_JAVMIP010000002.1"/>
</dbReference>
<dbReference type="AlphaFoldDB" id="A0AAE4JV16"/>
<keyword evidence="2" id="KW-1185">Reference proteome</keyword>
<reference evidence="2" key="1">
    <citation type="submission" date="2023-07" db="EMBL/GenBank/DDBJ databases">
        <authorList>
            <person name="Luz R."/>
            <person name="Cordeiro R."/>
            <person name="Fonseca A."/>
            <person name="Goncalves V."/>
        </authorList>
    </citation>
    <scope>NUCLEOTIDE SEQUENCE [LARGE SCALE GENOMIC DNA]</scope>
    <source>
        <strain evidence="2">BACA0444</strain>
    </source>
</reference>
<sequence>MVVSPSTPLSCPQLPLAVYREVQAHLQQLPGVTVELLPPLPGPFDYLASQIGGIQIHAPESLSAADAQYVQNILDYYAQQFGAWQPYGES</sequence>
<gene>
    <name evidence="1" type="ORF">RIF25_03695</name>
</gene>